<dbReference type="EMBL" id="CAUYUJ010006707">
    <property type="protein sequence ID" value="CAK0818352.1"/>
    <property type="molecule type" value="Genomic_DNA"/>
</dbReference>
<evidence type="ECO:0000256" key="1">
    <source>
        <dbReference type="SAM" id="MobiDB-lite"/>
    </source>
</evidence>
<sequence>DRRRTAPAPAPPLAAPTTAKEKLHDWHRQEVQRRKLETGTLLSKDDEHFKQERRQRWEEHRQRQKQKLSEWAGSLLSRREQAEREAMQAQPLRIGGPPSKRPGSAKRGGSR</sequence>
<accession>A0ABN9RH06</accession>
<keyword evidence="3" id="KW-1185">Reference proteome</keyword>
<organism evidence="2 3">
    <name type="scientific">Prorocentrum cordatum</name>
    <dbReference type="NCBI Taxonomy" id="2364126"/>
    <lineage>
        <taxon>Eukaryota</taxon>
        <taxon>Sar</taxon>
        <taxon>Alveolata</taxon>
        <taxon>Dinophyceae</taxon>
        <taxon>Prorocentrales</taxon>
        <taxon>Prorocentraceae</taxon>
        <taxon>Prorocentrum</taxon>
    </lineage>
</organism>
<protein>
    <submittedName>
        <fullName evidence="2">Uncharacterized protein</fullName>
    </submittedName>
</protein>
<dbReference type="Proteomes" id="UP001189429">
    <property type="component" value="Unassembled WGS sequence"/>
</dbReference>
<reference evidence="2" key="1">
    <citation type="submission" date="2023-10" db="EMBL/GenBank/DDBJ databases">
        <authorList>
            <person name="Chen Y."/>
            <person name="Shah S."/>
            <person name="Dougan E. K."/>
            <person name="Thang M."/>
            <person name="Chan C."/>
        </authorList>
    </citation>
    <scope>NUCLEOTIDE SEQUENCE [LARGE SCALE GENOMIC DNA]</scope>
</reference>
<evidence type="ECO:0000313" key="2">
    <source>
        <dbReference type="EMBL" id="CAK0818352.1"/>
    </source>
</evidence>
<name>A0ABN9RH06_9DINO</name>
<comment type="caution">
    <text evidence="2">The sequence shown here is derived from an EMBL/GenBank/DDBJ whole genome shotgun (WGS) entry which is preliminary data.</text>
</comment>
<feature type="non-terminal residue" evidence="2">
    <location>
        <position position="1"/>
    </location>
</feature>
<feature type="compositionally biased region" description="Basic and acidic residues" evidence="1">
    <location>
        <begin position="19"/>
        <end position="61"/>
    </location>
</feature>
<feature type="compositionally biased region" description="Basic and acidic residues" evidence="1">
    <location>
        <begin position="77"/>
        <end position="86"/>
    </location>
</feature>
<proteinExistence type="predicted"/>
<gene>
    <name evidence="2" type="ORF">PCOR1329_LOCUS20678</name>
</gene>
<evidence type="ECO:0000313" key="3">
    <source>
        <dbReference type="Proteomes" id="UP001189429"/>
    </source>
</evidence>
<feature type="region of interest" description="Disordered" evidence="1">
    <location>
        <begin position="1"/>
        <end position="111"/>
    </location>
</feature>